<dbReference type="AlphaFoldDB" id="A0A378X796"/>
<dbReference type="PANTHER" id="PTHR45088:SF1">
    <property type="entry name" value="OS04G0476000 PROTEIN"/>
    <property type="match status" value="1"/>
</dbReference>
<dbReference type="Proteomes" id="UP000254055">
    <property type="component" value="Unassembled WGS sequence"/>
</dbReference>
<feature type="chain" id="PRO_5016762884" evidence="1">
    <location>
        <begin position="24"/>
        <end position="174"/>
    </location>
</feature>
<evidence type="ECO:0000313" key="2">
    <source>
        <dbReference type="EMBL" id="SUA48887.1"/>
    </source>
</evidence>
<proteinExistence type="predicted"/>
<dbReference type="OrthoDB" id="5365194at2"/>
<protein>
    <submittedName>
        <fullName evidence="2">TPR repeat protein</fullName>
    </submittedName>
</protein>
<dbReference type="EMBL" id="UGRS01000003">
    <property type="protein sequence ID" value="SUA48887.1"/>
    <property type="molecule type" value="Genomic_DNA"/>
</dbReference>
<accession>A0A378X796</accession>
<dbReference type="PANTHER" id="PTHR45088">
    <property type="entry name" value="OSJNBA0022H21.17 PROTEIN"/>
    <property type="match status" value="1"/>
</dbReference>
<feature type="signal peptide" evidence="1">
    <location>
        <begin position="1"/>
        <end position="23"/>
    </location>
</feature>
<dbReference type="Pfam" id="PF08238">
    <property type="entry name" value="Sel1"/>
    <property type="match status" value="2"/>
</dbReference>
<sequence>MKLFKRITAALVLSFALAAPASAMEGQDYLDALMAFNRGGLDRSIDYLYNLSDEGDDDAMYYIGHLYLSAKRYSDAIALFKGADKMGNNKATYWLAVVYMDKNFYDYNPAKAHRYLKKAAEQGLGAAMYHTALQLMDGIGTKPDPEKAKWWMKKAASIRNHFALEKMKEKKWQN</sequence>
<dbReference type="InterPro" id="IPR011990">
    <property type="entry name" value="TPR-like_helical_dom_sf"/>
</dbReference>
<evidence type="ECO:0000313" key="3">
    <source>
        <dbReference type="Proteomes" id="UP000254055"/>
    </source>
</evidence>
<dbReference type="SMART" id="SM00671">
    <property type="entry name" value="SEL1"/>
    <property type="match status" value="2"/>
</dbReference>
<organism evidence="2 3">
    <name type="scientific">Neisseria zoodegmatis</name>
    <dbReference type="NCBI Taxonomy" id="326523"/>
    <lineage>
        <taxon>Bacteria</taxon>
        <taxon>Pseudomonadati</taxon>
        <taxon>Pseudomonadota</taxon>
        <taxon>Betaproteobacteria</taxon>
        <taxon>Neisseriales</taxon>
        <taxon>Neisseriaceae</taxon>
        <taxon>Neisseria</taxon>
    </lineage>
</organism>
<dbReference type="InterPro" id="IPR006597">
    <property type="entry name" value="Sel1-like"/>
</dbReference>
<name>A0A378X796_9NEIS</name>
<dbReference type="InterPro" id="IPR053301">
    <property type="entry name" value="F-box_motif"/>
</dbReference>
<dbReference type="Gene3D" id="1.25.40.10">
    <property type="entry name" value="Tetratricopeptide repeat domain"/>
    <property type="match status" value="1"/>
</dbReference>
<keyword evidence="1" id="KW-0732">Signal</keyword>
<dbReference type="SUPFAM" id="SSF81901">
    <property type="entry name" value="HCP-like"/>
    <property type="match status" value="1"/>
</dbReference>
<gene>
    <name evidence="2" type="ORF">NCTC12229_02311</name>
</gene>
<reference evidence="2 3" key="1">
    <citation type="submission" date="2018-06" db="EMBL/GenBank/DDBJ databases">
        <authorList>
            <consortium name="Pathogen Informatics"/>
            <person name="Doyle S."/>
        </authorList>
    </citation>
    <scope>NUCLEOTIDE SEQUENCE [LARGE SCALE GENOMIC DNA]</scope>
    <source>
        <strain evidence="2 3">NCTC12229</strain>
    </source>
</reference>
<evidence type="ECO:0000256" key="1">
    <source>
        <dbReference type="SAM" id="SignalP"/>
    </source>
</evidence>